<comment type="function">
    <text evidence="6">Axonemal protein which is implicated in axonemal and/or peri-axonemal structure assembly and regulates flagellum assembly and beating and therefore sperm motility.</text>
</comment>
<dbReference type="HOGENOM" id="CLU_041196_1_0_1"/>
<dbReference type="STRING" id="283909.R7T566"/>
<dbReference type="GO" id="GO:0005737">
    <property type="term" value="C:cytoplasm"/>
    <property type="evidence" value="ECO:0007669"/>
    <property type="project" value="UniProtKB-SubCell"/>
</dbReference>
<evidence type="ECO:0000256" key="3">
    <source>
        <dbReference type="ARBA" id="ARBA00022737"/>
    </source>
</evidence>
<comment type="subcellular location">
    <subcellularLocation>
        <location evidence="1">Cytoplasm</location>
    </subcellularLocation>
</comment>
<accession>R7T566</accession>
<feature type="repeat" description="TPR" evidence="7">
    <location>
        <begin position="370"/>
        <end position="403"/>
    </location>
</feature>
<dbReference type="GO" id="GO:0005929">
    <property type="term" value="C:cilium"/>
    <property type="evidence" value="ECO:0007669"/>
    <property type="project" value="TreeGrafter"/>
</dbReference>
<evidence type="ECO:0000256" key="6">
    <source>
        <dbReference type="ARBA" id="ARBA00044739"/>
    </source>
</evidence>
<dbReference type="Pfam" id="PF13424">
    <property type="entry name" value="TPR_12"/>
    <property type="match status" value="1"/>
</dbReference>
<reference evidence="11" key="1">
    <citation type="submission" date="2012-12" db="EMBL/GenBank/DDBJ databases">
        <authorList>
            <person name="Hellsten U."/>
            <person name="Grimwood J."/>
            <person name="Chapman J.A."/>
            <person name="Shapiro H."/>
            <person name="Aerts A."/>
            <person name="Otillar R.P."/>
            <person name="Terry A.Y."/>
            <person name="Boore J.L."/>
            <person name="Simakov O."/>
            <person name="Marletaz F."/>
            <person name="Cho S.-J."/>
            <person name="Edsinger-Gonzales E."/>
            <person name="Havlak P."/>
            <person name="Kuo D.-H."/>
            <person name="Larsson T."/>
            <person name="Lv J."/>
            <person name="Arendt D."/>
            <person name="Savage R."/>
            <person name="Osoegawa K."/>
            <person name="de Jong P."/>
            <person name="Lindberg D.R."/>
            <person name="Seaver E.C."/>
            <person name="Weisblat D.A."/>
            <person name="Putnam N.H."/>
            <person name="Grigoriev I.V."/>
            <person name="Rokhsar D.S."/>
        </authorList>
    </citation>
    <scope>NUCLEOTIDE SEQUENCE</scope>
    <source>
        <strain evidence="11">I ESC-2004</strain>
    </source>
</reference>
<feature type="region of interest" description="Disordered" evidence="8">
    <location>
        <begin position="19"/>
        <end position="56"/>
    </location>
</feature>
<dbReference type="EMBL" id="AMQN01003500">
    <property type="status" value="NOT_ANNOTATED_CDS"/>
    <property type="molecule type" value="Genomic_DNA"/>
</dbReference>
<evidence type="ECO:0000256" key="4">
    <source>
        <dbReference type="ARBA" id="ARBA00022803"/>
    </source>
</evidence>
<keyword evidence="3" id="KW-0677">Repeat</keyword>
<dbReference type="InterPro" id="IPR051476">
    <property type="entry name" value="Bac_ResReg_Asp_Phosphatase"/>
</dbReference>
<dbReference type="EnsemblMetazoa" id="CapteT228860">
    <property type="protein sequence ID" value="CapteP228860"/>
    <property type="gene ID" value="CapteG228860"/>
</dbReference>
<evidence type="ECO:0000256" key="5">
    <source>
        <dbReference type="ARBA" id="ARBA00040665"/>
    </source>
</evidence>
<name>R7T566_CAPTE</name>
<keyword evidence="11" id="KW-1185">Reference proteome</keyword>
<evidence type="ECO:0000313" key="9">
    <source>
        <dbReference type="EMBL" id="ELT88178.1"/>
    </source>
</evidence>
<dbReference type="PROSITE" id="PS50005">
    <property type="entry name" value="TPR"/>
    <property type="match status" value="1"/>
</dbReference>
<dbReference type="Gene3D" id="1.25.40.10">
    <property type="entry name" value="Tetratricopeptide repeat domain"/>
    <property type="match status" value="1"/>
</dbReference>
<evidence type="ECO:0000256" key="8">
    <source>
        <dbReference type="SAM" id="MobiDB-lite"/>
    </source>
</evidence>
<sequence length="467" mass="53248">MAAILPAIGRHGEHLVSQSPILLNPTPPSKSAHGSANVYVHTGKRYPSKKEREKEQRKVRLRAQQSELSKNQTSYYRNSYKHNMCLDMLCEGFHKSFSELFALIKMQNEEREKAGPESVLWNQELLENECDKLDMLREQLCLVENAMRQGNYAEVYTCRFKLARYFQSTNDKWLSDHFFESCLATATGIKTDEGKMAAEGHCNVGLALEESGDLHDAAKNFENFFALTEGHEDWIFDNDKLMHCEACIHLTRIYTAISDVCKESDLSLSIEFLTKATEMSLKSGDKQLHGEACFRLGSAYEKNGDPETALTYLNKYLEICRSLRDNAEIGKACEAIAKAFEKKGKIEESIRYLEMFVEVAEQSQDEKSISRACSDLGTMFNSLGRYDQAVDYFNRSYNISRSLNDVEAISSSRVLFGVAAAHKMVQNFSQHVELGGRICMERLLEWKDNRGDEFDKELPKSERILNL</sequence>
<proteinExistence type="predicted"/>
<dbReference type="InterPro" id="IPR019734">
    <property type="entry name" value="TPR_rpt"/>
</dbReference>
<reference evidence="9 11" key="2">
    <citation type="journal article" date="2013" name="Nature">
        <title>Insights into bilaterian evolution from three spiralian genomes.</title>
        <authorList>
            <person name="Simakov O."/>
            <person name="Marletaz F."/>
            <person name="Cho S.J."/>
            <person name="Edsinger-Gonzales E."/>
            <person name="Havlak P."/>
            <person name="Hellsten U."/>
            <person name="Kuo D.H."/>
            <person name="Larsson T."/>
            <person name="Lv J."/>
            <person name="Arendt D."/>
            <person name="Savage R."/>
            <person name="Osoegawa K."/>
            <person name="de Jong P."/>
            <person name="Grimwood J."/>
            <person name="Chapman J.A."/>
            <person name="Shapiro H."/>
            <person name="Aerts A."/>
            <person name="Otillar R.P."/>
            <person name="Terry A.Y."/>
            <person name="Boore J.L."/>
            <person name="Grigoriev I.V."/>
            <person name="Lindberg D.R."/>
            <person name="Seaver E.C."/>
            <person name="Weisblat D.A."/>
            <person name="Putnam N.H."/>
            <person name="Rokhsar D.S."/>
        </authorList>
    </citation>
    <scope>NUCLEOTIDE SEQUENCE</scope>
    <source>
        <strain evidence="9 11">I ESC-2004</strain>
    </source>
</reference>
<dbReference type="PANTHER" id="PTHR46630:SF1">
    <property type="entry name" value="TETRATRICOPEPTIDE REPEAT PROTEIN 29"/>
    <property type="match status" value="1"/>
</dbReference>
<dbReference type="Pfam" id="PF13181">
    <property type="entry name" value="TPR_8"/>
    <property type="match status" value="1"/>
</dbReference>
<dbReference type="PANTHER" id="PTHR46630">
    <property type="entry name" value="TETRATRICOPEPTIDE REPEAT PROTEIN 29"/>
    <property type="match status" value="1"/>
</dbReference>
<gene>
    <name evidence="9" type="ORF">CAPTEDRAFT_228860</name>
</gene>
<keyword evidence="4 7" id="KW-0802">TPR repeat</keyword>
<reference evidence="10" key="3">
    <citation type="submission" date="2015-06" db="UniProtKB">
        <authorList>
            <consortium name="EnsemblMetazoa"/>
        </authorList>
    </citation>
    <scope>IDENTIFICATION</scope>
</reference>
<keyword evidence="2" id="KW-0963">Cytoplasm</keyword>
<evidence type="ECO:0000313" key="10">
    <source>
        <dbReference type="EnsemblMetazoa" id="CapteP228860"/>
    </source>
</evidence>
<dbReference type="InterPro" id="IPR011990">
    <property type="entry name" value="TPR-like_helical_dom_sf"/>
</dbReference>
<dbReference type="SMART" id="SM00028">
    <property type="entry name" value="TPR"/>
    <property type="match status" value="4"/>
</dbReference>
<evidence type="ECO:0000256" key="1">
    <source>
        <dbReference type="ARBA" id="ARBA00004496"/>
    </source>
</evidence>
<dbReference type="OrthoDB" id="626167at2759"/>
<evidence type="ECO:0000313" key="11">
    <source>
        <dbReference type="Proteomes" id="UP000014760"/>
    </source>
</evidence>
<dbReference type="GO" id="GO:0003341">
    <property type="term" value="P:cilium movement"/>
    <property type="evidence" value="ECO:0007669"/>
    <property type="project" value="TreeGrafter"/>
</dbReference>
<dbReference type="OMA" id="QLAWMSG"/>
<dbReference type="EMBL" id="KB311953">
    <property type="protein sequence ID" value="ELT88178.1"/>
    <property type="molecule type" value="Genomic_DNA"/>
</dbReference>
<dbReference type="SUPFAM" id="SSF48452">
    <property type="entry name" value="TPR-like"/>
    <property type="match status" value="1"/>
</dbReference>
<evidence type="ECO:0000256" key="2">
    <source>
        <dbReference type="ARBA" id="ARBA00022490"/>
    </source>
</evidence>
<organism evidence="9">
    <name type="scientific">Capitella teleta</name>
    <name type="common">Polychaete worm</name>
    <dbReference type="NCBI Taxonomy" id="283909"/>
    <lineage>
        <taxon>Eukaryota</taxon>
        <taxon>Metazoa</taxon>
        <taxon>Spiralia</taxon>
        <taxon>Lophotrochozoa</taxon>
        <taxon>Annelida</taxon>
        <taxon>Polychaeta</taxon>
        <taxon>Sedentaria</taxon>
        <taxon>Scolecida</taxon>
        <taxon>Capitellidae</taxon>
        <taxon>Capitella</taxon>
    </lineage>
</organism>
<dbReference type="AlphaFoldDB" id="R7T566"/>
<evidence type="ECO:0000256" key="7">
    <source>
        <dbReference type="PROSITE-ProRule" id="PRU00339"/>
    </source>
</evidence>
<protein>
    <recommendedName>
        <fullName evidence="5">Tetratricopeptide repeat protein 29</fullName>
    </recommendedName>
</protein>
<dbReference type="Proteomes" id="UP000014760">
    <property type="component" value="Unassembled WGS sequence"/>
</dbReference>